<dbReference type="InterPro" id="IPR005792">
    <property type="entry name" value="Prot_disulphide_isomerase"/>
</dbReference>
<dbReference type="CDD" id="cd02961">
    <property type="entry name" value="PDI_a_family"/>
    <property type="match status" value="1"/>
</dbReference>
<dbReference type="PRINTS" id="PR00421">
    <property type="entry name" value="THIOREDOXIN"/>
</dbReference>
<evidence type="ECO:0000256" key="16">
    <source>
        <dbReference type="SAM" id="MobiDB-lite"/>
    </source>
</evidence>
<comment type="caution">
    <text evidence="18">The sequence shown here is derived from an EMBL/GenBank/DDBJ whole genome shotgun (WGS) entry which is preliminary data.</text>
</comment>
<feature type="disulfide bond" description="Redox-active" evidence="13">
    <location>
        <begin position="385"/>
        <end position="388"/>
    </location>
</feature>
<keyword evidence="7" id="KW-0677">Repeat</keyword>
<gene>
    <name evidence="18" type="ORF">OEA41_002120</name>
</gene>
<evidence type="ECO:0000256" key="3">
    <source>
        <dbReference type="ARBA" id="ARBA00004319"/>
    </source>
</evidence>
<dbReference type="InterPro" id="IPR036249">
    <property type="entry name" value="Thioredoxin-like_sf"/>
</dbReference>
<dbReference type="PANTHER" id="PTHR18929">
    <property type="entry name" value="PROTEIN DISULFIDE ISOMERASE"/>
    <property type="match status" value="1"/>
</dbReference>
<dbReference type="Proteomes" id="UP001276659">
    <property type="component" value="Unassembled WGS sequence"/>
</dbReference>
<dbReference type="EC" id="5.3.4.1" evidence="5 15"/>
<reference evidence="18" key="1">
    <citation type="submission" date="2022-11" db="EMBL/GenBank/DDBJ databases">
        <title>Chromosomal genome sequence assembly and mating type (MAT) locus characterization of the leprose asexual lichenized fungus Lepraria neglecta (Nyl.) Erichsen.</title>
        <authorList>
            <person name="Allen J.L."/>
            <person name="Pfeffer B."/>
        </authorList>
    </citation>
    <scope>NUCLEOTIDE SEQUENCE</scope>
    <source>
        <strain evidence="18">Allen 5258</strain>
    </source>
</reference>
<evidence type="ECO:0000256" key="2">
    <source>
        <dbReference type="ARBA" id="ARBA00002692"/>
    </source>
</evidence>
<name>A0AAD9ZAY8_9LECA</name>
<dbReference type="Gene3D" id="3.40.30.10">
    <property type="entry name" value="Glutaredoxin"/>
    <property type="match status" value="4"/>
</dbReference>
<dbReference type="FunFam" id="3.40.30.10:FF:000154">
    <property type="entry name" value="Protein disulfide-isomerase"/>
    <property type="match status" value="1"/>
</dbReference>
<comment type="subcellular location">
    <subcellularLocation>
        <location evidence="3">Endoplasmic reticulum lumen</location>
    </subcellularLocation>
</comment>
<feature type="compositionally biased region" description="Acidic residues" evidence="16">
    <location>
        <begin position="514"/>
        <end position="525"/>
    </location>
</feature>
<sequence length="525" mass="57085">MKNFRSVALGLVGAAAVASASDVHDLKKDTFVDFVKSHDLVLAEFFAPWCGHCKALAPEYEEAATTLKEKDIPLVKVDCTEEADLCKDYGVEGYPTIKVFRGPDNVQAYSGARKSPAIISYMTKQALPAVSVLTSETLEEFKTSDKVVVVAYFDADDKTSNATFSEVAESLRDEYLFGAINDAKLAKAEGVKQPRIVLYKSFDEGKDVFDDNFDVESITKFTKTSAIPLVGEVGPETYAGYMAAGIPLAYIFAETPEERAELAETLKPLAQKHKGVISFATIDAKSFGAHAGNLNLEVDKWPAFAIQETVKNQKFPYDQSKKITHDDVGAFVQDFVDGKMEPSIKSEPIPEKQEGPVQVVVANNYKEIVMENDHDVLLEFYAPWCGHCKALAPKYEELAAMYPTSSKVTIAKVDATANDVPDEIQGFPTIKLFPAGGKEEPITYSGSRTIEDLAEFIKENGKYKIDAYEGKNESDEAQAPLAEGMGEAAKAATETVKSAASDAAEAVKTAMGDTDGDDGSEHDEL</sequence>
<feature type="domain" description="Thioredoxin" evidence="17">
    <location>
        <begin position="335"/>
        <end position="462"/>
    </location>
</feature>
<comment type="function">
    <text evidence="2">Participates in the folding of proteins containing disulfide bonds, may be involved in glycosylation, prolyl hydroxylation and triglyceride transfer.</text>
</comment>
<dbReference type="FunFam" id="3.40.30.10:FF:000139">
    <property type="entry name" value="Protein disulfide-isomerase"/>
    <property type="match status" value="1"/>
</dbReference>
<dbReference type="CDD" id="cd02982">
    <property type="entry name" value="PDI_b'_family"/>
    <property type="match status" value="1"/>
</dbReference>
<feature type="region of interest" description="Disordered" evidence="16">
    <location>
        <begin position="470"/>
        <end position="525"/>
    </location>
</feature>
<feature type="domain" description="Thioredoxin" evidence="17">
    <location>
        <begin position="9"/>
        <end position="127"/>
    </location>
</feature>
<evidence type="ECO:0000256" key="5">
    <source>
        <dbReference type="ARBA" id="ARBA00012723"/>
    </source>
</evidence>
<dbReference type="GO" id="GO:0005788">
    <property type="term" value="C:endoplasmic reticulum lumen"/>
    <property type="evidence" value="ECO:0007669"/>
    <property type="project" value="UniProtKB-SubCell"/>
</dbReference>
<evidence type="ECO:0000256" key="8">
    <source>
        <dbReference type="ARBA" id="ARBA00022824"/>
    </source>
</evidence>
<dbReference type="InterPro" id="IPR013766">
    <property type="entry name" value="Thioredoxin_domain"/>
</dbReference>
<dbReference type="PROSITE" id="PS51352">
    <property type="entry name" value="THIOREDOXIN_2"/>
    <property type="match status" value="2"/>
</dbReference>
<comment type="similarity">
    <text evidence="4 14">Belongs to the protein disulfide isomerase family.</text>
</comment>
<dbReference type="GO" id="GO:0006457">
    <property type="term" value="P:protein folding"/>
    <property type="evidence" value="ECO:0007669"/>
    <property type="project" value="TreeGrafter"/>
</dbReference>
<evidence type="ECO:0000256" key="9">
    <source>
        <dbReference type="ARBA" id="ARBA00023157"/>
    </source>
</evidence>
<dbReference type="FunFam" id="3.40.30.10:FF:000185">
    <property type="entry name" value="Protein disulfide-isomerase"/>
    <property type="match status" value="1"/>
</dbReference>
<evidence type="ECO:0000256" key="14">
    <source>
        <dbReference type="RuleBase" id="RU004208"/>
    </source>
</evidence>
<keyword evidence="8" id="KW-0256">Endoplasmic reticulum</keyword>
<evidence type="ECO:0000256" key="6">
    <source>
        <dbReference type="ARBA" id="ARBA00022729"/>
    </source>
</evidence>
<dbReference type="Pfam" id="PF00085">
    <property type="entry name" value="Thioredoxin"/>
    <property type="match status" value="2"/>
</dbReference>
<comment type="catalytic activity">
    <reaction evidence="1 15">
        <text>Catalyzes the rearrangement of -S-S- bonds in proteins.</text>
        <dbReference type="EC" id="5.3.4.1"/>
    </reaction>
</comment>
<accession>A0AAD9ZAY8</accession>
<protein>
    <recommendedName>
        <fullName evidence="12 15">Protein disulfide-isomerase</fullName>
        <ecNumber evidence="5 15">5.3.4.1</ecNumber>
    </recommendedName>
</protein>
<dbReference type="GO" id="GO:0003756">
    <property type="term" value="F:protein disulfide isomerase activity"/>
    <property type="evidence" value="ECO:0007669"/>
    <property type="project" value="UniProtKB-EC"/>
</dbReference>
<feature type="chain" id="PRO_5041780659" description="Protein disulfide-isomerase" evidence="15">
    <location>
        <begin position="21"/>
        <end position="525"/>
    </location>
</feature>
<evidence type="ECO:0000256" key="11">
    <source>
        <dbReference type="ARBA" id="ARBA00023284"/>
    </source>
</evidence>
<evidence type="ECO:0000256" key="7">
    <source>
        <dbReference type="ARBA" id="ARBA00022737"/>
    </source>
</evidence>
<dbReference type="PANTHER" id="PTHR18929:SF132">
    <property type="entry name" value="PROTEIN DISULFIDE-ISOMERASE A3"/>
    <property type="match status" value="1"/>
</dbReference>
<feature type="signal peptide" evidence="15">
    <location>
        <begin position="1"/>
        <end position="20"/>
    </location>
</feature>
<dbReference type="InterPro" id="IPR017937">
    <property type="entry name" value="Thioredoxin_CS"/>
</dbReference>
<dbReference type="CDD" id="cd02995">
    <property type="entry name" value="PDI_a_PDI_a'_C"/>
    <property type="match status" value="1"/>
</dbReference>
<evidence type="ECO:0000256" key="10">
    <source>
        <dbReference type="ARBA" id="ARBA00023235"/>
    </source>
</evidence>
<dbReference type="GO" id="GO:0034976">
    <property type="term" value="P:response to endoplasmic reticulum stress"/>
    <property type="evidence" value="ECO:0007669"/>
    <property type="project" value="TreeGrafter"/>
</dbReference>
<feature type="disulfide bond" description="Redox-active" evidence="13">
    <location>
        <begin position="50"/>
        <end position="53"/>
    </location>
</feature>
<keyword evidence="9 13" id="KW-1015">Disulfide bond</keyword>
<evidence type="ECO:0000256" key="12">
    <source>
        <dbReference type="ARBA" id="ARBA00039846"/>
    </source>
</evidence>
<keyword evidence="6 15" id="KW-0732">Signal</keyword>
<evidence type="ECO:0000259" key="17">
    <source>
        <dbReference type="PROSITE" id="PS51352"/>
    </source>
</evidence>
<dbReference type="CDD" id="cd02981">
    <property type="entry name" value="PDI_b_family"/>
    <property type="match status" value="1"/>
</dbReference>
<evidence type="ECO:0000256" key="1">
    <source>
        <dbReference type="ARBA" id="ARBA00001182"/>
    </source>
</evidence>
<proteinExistence type="inferred from homology"/>
<evidence type="ECO:0000313" key="19">
    <source>
        <dbReference type="Proteomes" id="UP001276659"/>
    </source>
</evidence>
<dbReference type="InterPro" id="IPR005788">
    <property type="entry name" value="PDI_thioredoxin-like_dom"/>
</dbReference>
<dbReference type="SUPFAM" id="SSF52833">
    <property type="entry name" value="Thioredoxin-like"/>
    <property type="match status" value="4"/>
</dbReference>
<evidence type="ECO:0000256" key="15">
    <source>
        <dbReference type="RuleBase" id="RU361130"/>
    </source>
</evidence>
<dbReference type="EMBL" id="JASNWA010000006">
    <property type="protein sequence ID" value="KAK3174874.1"/>
    <property type="molecule type" value="Genomic_DNA"/>
</dbReference>
<dbReference type="FunFam" id="3.40.30.10:FF:000017">
    <property type="entry name" value="Protein disulfide-isomerase A4"/>
    <property type="match status" value="1"/>
</dbReference>
<dbReference type="Pfam" id="PF13848">
    <property type="entry name" value="Thioredoxin_6"/>
    <property type="match status" value="1"/>
</dbReference>
<dbReference type="GO" id="GO:0051082">
    <property type="term" value="F:unfolded protein binding"/>
    <property type="evidence" value="ECO:0007669"/>
    <property type="project" value="UniProtKB-ARBA"/>
</dbReference>
<dbReference type="PROSITE" id="PS00194">
    <property type="entry name" value="THIOREDOXIN_1"/>
    <property type="match status" value="2"/>
</dbReference>
<keyword evidence="10 15" id="KW-0413">Isomerase</keyword>
<evidence type="ECO:0000313" key="18">
    <source>
        <dbReference type="EMBL" id="KAK3174874.1"/>
    </source>
</evidence>
<organism evidence="18 19">
    <name type="scientific">Lepraria neglecta</name>
    <dbReference type="NCBI Taxonomy" id="209136"/>
    <lineage>
        <taxon>Eukaryota</taxon>
        <taxon>Fungi</taxon>
        <taxon>Dikarya</taxon>
        <taxon>Ascomycota</taxon>
        <taxon>Pezizomycotina</taxon>
        <taxon>Lecanoromycetes</taxon>
        <taxon>OSLEUM clade</taxon>
        <taxon>Lecanoromycetidae</taxon>
        <taxon>Lecanorales</taxon>
        <taxon>Lecanorineae</taxon>
        <taxon>Stereocaulaceae</taxon>
        <taxon>Lepraria</taxon>
    </lineage>
</organism>
<dbReference type="NCBIfam" id="TIGR01126">
    <property type="entry name" value="pdi_dom"/>
    <property type="match status" value="2"/>
</dbReference>
<dbReference type="GO" id="GO:0015035">
    <property type="term" value="F:protein-disulfide reductase activity"/>
    <property type="evidence" value="ECO:0007669"/>
    <property type="project" value="UniProtKB-ARBA"/>
</dbReference>
<dbReference type="NCBIfam" id="TIGR01130">
    <property type="entry name" value="ER_PDI_fam"/>
    <property type="match status" value="1"/>
</dbReference>
<evidence type="ECO:0000256" key="13">
    <source>
        <dbReference type="PIRSR" id="PIRSR605792-51"/>
    </source>
</evidence>
<evidence type="ECO:0000256" key="4">
    <source>
        <dbReference type="ARBA" id="ARBA00006347"/>
    </source>
</evidence>
<keyword evidence="11 13" id="KW-0676">Redox-active center</keyword>
<keyword evidence="19" id="KW-1185">Reference proteome</keyword>
<dbReference type="AlphaFoldDB" id="A0AAD9ZAY8"/>